<name>A0A1Q2CYT0_9ACTN</name>
<keyword evidence="2" id="KW-1185">Reference proteome</keyword>
<evidence type="ECO:0000313" key="2">
    <source>
        <dbReference type="Proteomes" id="UP000188235"/>
    </source>
</evidence>
<dbReference type="Proteomes" id="UP000188235">
    <property type="component" value="Chromosome"/>
</dbReference>
<accession>A0A1Q2CYT0</accession>
<organism evidence="1 2">
    <name type="scientific">Tessaracoccus flavescens</name>
    <dbReference type="NCBI Taxonomy" id="399497"/>
    <lineage>
        <taxon>Bacteria</taxon>
        <taxon>Bacillati</taxon>
        <taxon>Actinomycetota</taxon>
        <taxon>Actinomycetes</taxon>
        <taxon>Propionibacteriales</taxon>
        <taxon>Propionibacteriaceae</taxon>
        <taxon>Tessaracoccus</taxon>
    </lineage>
</organism>
<dbReference type="KEGG" id="tfa:BW733_11005"/>
<dbReference type="EMBL" id="CP019607">
    <property type="protein sequence ID" value="AQP51280.1"/>
    <property type="molecule type" value="Genomic_DNA"/>
</dbReference>
<sequence>MCVHEFMKASGLLVFLSLRRPAGTFAWPVLWGSPIAMPLEFPSTSTPLNGDVARGGTRSDQFDELGNQCVNGELIIGMAVFDELPMQDIEVAFGEVDGNQFFSVLNEKSGWGFCGGEAQSVELFGEAPQ</sequence>
<reference evidence="1 2" key="1">
    <citation type="journal article" date="2008" name="Int. J. Syst. Evol. Microbiol.">
        <title>Tessaracoccus flavescens sp. nov., isolated from marine sediment.</title>
        <authorList>
            <person name="Lee D.W."/>
            <person name="Lee S.D."/>
        </authorList>
    </citation>
    <scope>NUCLEOTIDE SEQUENCE [LARGE SCALE GENOMIC DNA]</scope>
    <source>
        <strain evidence="1 2">SST-39T</strain>
    </source>
</reference>
<protein>
    <submittedName>
        <fullName evidence="1">Uncharacterized protein</fullName>
    </submittedName>
</protein>
<dbReference type="AlphaFoldDB" id="A0A1Q2CYT0"/>
<proteinExistence type="predicted"/>
<gene>
    <name evidence="1" type="ORF">BW733_11005</name>
</gene>
<evidence type="ECO:0000313" key="1">
    <source>
        <dbReference type="EMBL" id="AQP51280.1"/>
    </source>
</evidence>